<protein>
    <submittedName>
        <fullName evidence="1">Uncharacterized protein</fullName>
    </submittedName>
</protein>
<organism evidence="1 2">
    <name type="scientific">Sorangium cellulosum</name>
    <name type="common">Polyangium cellulosum</name>
    <dbReference type="NCBI Taxonomy" id="56"/>
    <lineage>
        <taxon>Bacteria</taxon>
        <taxon>Pseudomonadati</taxon>
        <taxon>Myxococcota</taxon>
        <taxon>Polyangia</taxon>
        <taxon>Polyangiales</taxon>
        <taxon>Polyangiaceae</taxon>
        <taxon>Sorangium</taxon>
    </lineage>
</organism>
<proteinExistence type="predicted"/>
<dbReference type="AlphaFoldDB" id="A0A150S2X6"/>
<dbReference type="EMBL" id="JEMB01001511">
    <property type="protein sequence ID" value="KYF86751.1"/>
    <property type="molecule type" value="Genomic_DNA"/>
</dbReference>
<name>A0A150S2X6_SORCE</name>
<evidence type="ECO:0000313" key="2">
    <source>
        <dbReference type="Proteomes" id="UP000075635"/>
    </source>
</evidence>
<gene>
    <name evidence="1" type="ORF">BE17_15295</name>
</gene>
<dbReference type="Proteomes" id="UP000075635">
    <property type="component" value="Unassembled WGS sequence"/>
</dbReference>
<comment type="caution">
    <text evidence="1">The sequence shown here is derived from an EMBL/GenBank/DDBJ whole genome shotgun (WGS) entry which is preliminary data.</text>
</comment>
<sequence>MNRRIFLGATAAGLAVTAWPAFIRDAFGDGIACDRDGKPSAAPPVAQVSAAFRRAQQAGKALLVLVIPADGNARWERGRAFGELLNFGADRDLAPLAGVEVVCATMADLKKIVPGAGAGEPLMVLVRTDKVPAVATPLDASLPAYKSARSLDRTGWEQQRKDEEKIAAQRIGALGELLRKALGADERSVAARAAGVRARLVKQPPAGAHWASSSGCGTTIEGVEENGVVGCGMGHVPEKSRRFLYFFSVEQRG</sequence>
<accession>A0A150S2X6</accession>
<evidence type="ECO:0000313" key="1">
    <source>
        <dbReference type="EMBL" id="KYF86751.1"/>
    </source>
</evidence>
<reference evidence="1 2" key="1">
    <citation type="submission" date="2014-02" db="EMBL/GenBank/DDBJ databases">
        <title>The small core and large imbalanced accessory genome model reveals a collaborative survival strategy of Sorangium cellulosum strains in nature.</title>
        <authorList>
            <person name="Han K."/>
            <person name="Peng R."/>
            <person name="Blom J."/>
            <person name="Li Y.-Z."/>
        </authorList>
    </citation>
    <scope>NUCLEOTIDE SEQUENCE [LARGE SCALE GENOMIC DNA]</scope>
    <source>
        <strain evidence="1 2">So0011-07</strain>
    </source>
</reference>